<feature type="binding site" evidence="3">
    <location>
        <position position="91"/>
    </location>
    <ligand>
        <name>carboxy-S-adenosyl-L-methionine</name>
        <dbReference type="ChEBI" id="CHEBI:134278"/>
    </ligand>
</feature>
<keyword evidence="1 3" id="KW-0808">Transferase</keyword>
<gene>
    <name evidence="3 4" type="primary">cmoB</name>
    <name evidence="4" type="ORF">HC757_01520</name>
</gene>
<accession>A0A972FQF7</accession>
<dbReference type="HAMAP" id="MF_01590">
    <property type="entry name" value="tRNA_carboxymethyltr_CmoB"/>
    <property type="match status" value="1"/>
</dbReference>
<comment type="caution">
    <text evidence="4">The sequence shown here is derived from an EMBL/GenBank/DDBJ whole genome shotgun (WGS) entry which is preliminary data.</text>
</comment>
<keyword evidence="2 3" id="KW-0819">tRNA processing</keyword>
<dbReference type="GO" id="GO:0016765">
    <property type="term" value="F:transferase activity, transferring alkyl or aryl (other than methyl) groups"/>
    <property type="evidence" value="ECO:0007669"/>
    <property type="project" value="UniProtKB-UniRule"/>
</dbReference>
<feature type="binding site" evidence="3">
    <location>
        <begin position="152"/>
        <end position="154"/>
    </location>
    <ligand>
        <name>carboxy-S-adenosyl-L-methionine</name>
        <dbReference type="ChEBI" id="CHEBI:134278"/>
    </ligand>
</feature>
<comment type="similarity">
    <text evidence="3">Belongs to the class I-like SAM-binding methyltransferase superfamily. CmoB family.</text>
</comment>
<dbReference type="SUPFAM" id="SSF53335">
    <property type="entry name" value="S-adenosyl-L-methionine-dependent methyltransferases"/>
    <property type="match status" value="1"/>
</dbReference>
<dbReference type="InterPro" id="IPR010017">
    <property type="entry name" value="CmoB"/>
</dbReference>
<reference evidence="4" key="1">
    <citation type="submission" date="2020-04" db="EMBL/GenBank/DDBJ databases">
        <title>Description of Shewanella salipaludis sp. nov., isolated from a salt marsh.</title>
        <authorList>
            <person name="Park S."/>
            <person name="Yoon J.-H."/>
        </authorList>
    </citation>
    <scope>NUCLEOTIDE SEQUENCE</scope>
    <source>
        <strain evidence="4">SHSM-M6</strain>
    </source>
</reference>
<evidence type="ECO:0000256" key="1">
    <source>
        <dbReference type="ARBA" id="ARBA00022679"/>
    </source>
</evidence>
<evidence type="ECO:0000313" key="5">
    <source>
        <dbReference type="Proteomes" id="UP000737113"/>
    </source>
</evidence>
<feature type="binding site" evidence="3">
    <location>
        <position position="130"/>
    </location>
    <ligand>
        <name>carboxy-S-adenosyl-L-methionine</name>
        <dbReference type="ChEBI" id="CHEBI:134278"/>
    </ligand>
</feature>
<feature type="binding site" evidence="3">
    <location>
        <position position="200"/>
    </location>
    <ligand>
        <name>carboxy-S-adenosyl-L-methionine</name>
        <dbReference type="ChEBI" id="CHEBI:134278"/>
    </ligand>
</feature>
<comment type="subunit">
    <text evidence="3">Homotetramer.</text>
</comment>
<dbReference type="EMBL" id="JAAXYH010000001">
    <property type="protein sequence ID" value="NMH63866.1"/>
    <property type="molecule type" value="Genomic_DNA"/>
</dbReference>
<evidence type="ECO:0000256" key="2">
    <source>
        <dbReference type="ARBA" id="ARBA00022694"/>
    </source>
</evidence>
<keyword evidence="5" id="KW-1185">Reference proteome</keyword>
<feature type="binding site" evidence="3">
    <location>
        <position position="110"/>
    </location>
    <ligand>
        <name>carboxy-S-adenosyl-L-methionine</name>
        <dbReference type="ChEBI" id="CHEBI:134278"/>
    </ligand>
</feature>
<dbReference type="EC" id="2.5.1.-" evidence="3"/>
<name>A0A972FQF7_9GAMM</name>
<dbReference type="GO" id="GO:0002098">
    <property type="term" value="P:tRNA wobble uridine modification"/>
    <property type="evidence" value="ECO:0007669"/>
    <property type="project" value="InterPro"/>
</dbReference>
<feature type="binding site" evidence="3">
    <location>
        <position position="315"/>
    </location>
    <ligand>
        <name>carboxy-S-adenosyl-L-methionine</name>
        <dbReference type="ChEBI" id="CHEBI:134278"/>
    </ligand>
</feature>
<proteinExistence type="inferred from homology"/>
<organism evidence="4 5">
    <name type="scientific">Shewanella salipaludis</name>
    <dbReference type="NCBI Taxonomy" id="2723052"/>
    <lineage>
        <taxon>Bacteria</taxon>
        <taxon>Pseudomonadati</taxon>
        <taxon>Pseudomonadota</taxon>
        <taxon>Gammaproteobacteria</taxon>
        <taxon>Alteromonadales</taxon>
        <taxon>Shewanellaceae</taxon>
        <taxon>Shewanella</taxon>
    </lineage>
</organism>
<dbReference type="NCBIfam" id="TIGR00452">
    <property type="entry name" value="tRNA 5-methoxyuridine(34)/uridine 5-oxyacetic acid(34) synthase CmoB"/>
    <property type="match status" value="1"/>
</dbReference>
<dbReference type="Pfam" id="PF08003">
    <property type="entry name" value="Methyltransf_9"/>
    <property type="match status" value="1"/>
</dbReference>
<dbReference type="Proteomes" id="UP000737113">
    <property type="component" value="Unassembled WGS sequence"/>
</dbReference>
<dbReference type="InterPro" id="IPR029063">
    <property type="entry name" value="SAM-dependent_MTases_sf"/>
</dbReference>
<feature type="binding site" evidence="3">
    <location>
        <begin position="181"/>
        <end position="182"/>
    </location>
    <ligand>
        <name>carboxy-S-adenosyl-L-methionine</name>
        <dbReference type="ChEBI" id="CHEBI:134278"/>
    </ligand>
</feature>
<comment type="function">
    <text evidence="3">Catalyzes carboxymethyl transfer from carboxy-S-adenosyl-L-methionine (Cx-SAM) to 5-hydroxyuridine (ho5U) to form 5-carboxymethoxyuridine (cmo5U) at position 34 in tRNAs.</text>
</comment>
<dbReference type="NCBIfam" id="NF011650">
    <property type="entry name" value="PRK15068.1"/>
    <property type="match status" value="1"/>
</dbReference>
<sequence>MISFSSFYQQIADSNLQHWLETLPSLLGEWQREHKHGNLPKWEKVLNKLHYPEADSLDLVDSVTIGSGRQLAAGQQEKLENLLRLFQPWRKGPYHIHGIHIDTEWRSDWKWDRVKPHIAPLTNRTVLDVGCGSGYHMWRMLGAGAKRVVGIDPSPLFLCQFEAVKRLAGQQHPVHLLPLGIEALPPLDAFDTVFSMGVLYHRRSPIDHLLQLRDQLRTGGELVLETLVIDGDENAVLVPQDRYGKMNNVWFIPSVAALILWLEKCDFTDVRCVDVDMTSLAEQRRTDWMPNESLVDYLDPNDVSRTVEGYPAPKRATIIAVKNQPNHDLI</sequence>
<dbReference type="CDD" id="cd02440">
    <property type="entry name" value="AdoMet_MTases"/>
    <property type="match status" value="1"/>
</dbReference>
<dbReference type="GO" id="GO:0008168">
    <property type="term" value="F:methyltransferase activity"/>
    <property type="evidence" value="ECO:0007669"/>
    <property type="project" value="TreeGrafter"/>
</dbReference>
<dbReference type="AlphaFoldDB" id="A0A972FQF7"/>
<evidence type="ECO:0000256" key="3">
    <source>
        <dbReference type="HAMAP-Rule" id="MF_01590"/>
    </source>
</evidence>
<dbReference type="PANTHER" id="PTHR43464">
    <property type="entry name" value="METHYLTRANSFERASE"/>
    <property type="match status" value="1"/>
</dbReference>
<feature type="binding site" evidence="3">
    <location>
        <position position="196"/>
    </location>
    <ligand>
        <name>carboxy-S-adenosyl-L-methionine</name>
        <dbReference type="ChEBI" id="CHEBI:134278"/>
    </ligand>
</feature>
<dbReference type="Gene3D" id="3.40.50.150">
    <property type="entry name" value="Vaccinia Virus protein VP39"/>
    <property type="match status" value="1"/>
</dbReference>
<evidence type="ECO:0000313" key="4">
    <source>
        <dbReference type="EMBL" id="NMH63866.1"/>
    </source>
</evidence>
<dbReference type="PANTHER" id="PTHR43464:SF95">
    <property type="entry name" value="TRNA U34 CARBOXYMETHYLTRANSFERASE"/>
    <property type="match status" value="1"/>
</dbReference>
<feature type="binding site" evidence="3">
    <location>
        <position position="105"/>
    </location>
    <ligand>
        <name>carboxy-S-adenosyl-L-methionine</name>
        <dbReference type="ChEBI" id="CHEBI:134278"/>
    </ligand>
</feature>
<dbReference type="InterPro" id="IPR027555">
    <property type="entry name" value="Mo5U34_MeTrfas-like"/>
</dbReference>
<protein>
    <recommendedName>
        <fullName evidence="3">tRNA U34 carboxymethyltransferase</fullName>
        <ecNumber evidence="3">2.5.1.-</ecNumber>
    </recommendedName>
</protein>
<comment type="catalytic activity">
    <reaction evidence="3">
        <text>carboxy-S-adenosyl-L-methionine + 5-hydroxyuridine(34) in tRNA = 5-carboxymethoxyuridine(34) in tRNA + S-adenosyl-L-homocysteine + H(+)</text>
        <dbReference type="Rhea" id="RHEA:52848"/>
        <dbReference type="Rhea" id="RHEA-COMP:13381"/>
        <dbReference type="Rhea" id="RHEA-COMP:13383"/>
        <dbReference type="ChEBI" id="CHEBI:15378"/>
        <dbReference type="ChEBI" id="CHEBI:57856"/>
        <dbReference type="ChEBI" id="CHEBI:134278"/>
        <dbReference type="ChEBI" id="CHEBI:136877"/>
        <dbReference type="ChEBI" id="CHEBI:136879"/>
    </reaction>
</comment>
<dbReference type="RefSeq" id="WP_169562487.1">
    <property type="nucleotide sequence ID" value="NZ_JAAXYH010000001.1"/>
</dbReference>